<dbReference type="PANTHER" id="PTHR45913:SF19">
    <property type="entry name" value="LOW QUALITY PROTEIN: ZINC FINGER BED DOMAIN-CONTAINING PROTEIN 5-LIKE"/>
    <property type="match status" value="1"/>
</dbReference>
<sequence length="133" mass="15458">MNDSVEKYFPIGTIWDEKLKCNSWVLSPFNTHQKPQGFTVDQYENFLELTSDSTLKECFKNKCLVDFWCSLSEYNDIAQMAIKLLPFATTYLCEAGFYRNRLDAEPQMKLQCSNISPNIKQLCAAKQHHSSHF</sequence>
<evidence type="ECO:0000313" key="1">
    <source>
        <dbReference type="EMBL" id="CAG6783130.1"/>
    </source>
</evidence>
<reference evidence="1" key="1">
    <citation type="submission" date="2021-05" db="EMBL/GenBank/DDBJ databases">
        <authorList>
            <person name="Alioto T."/>
            <person name="Alioto T."/>
            <person name="Gomez Garrido J."/>
        </authorList>
    </citation>
    <scope>NUCLEOTIDE SEQUENCE</scope>
</reference>
<organism evidence="1">
    <name type="scientific">Cacopsylla melanoneura</name>
    <dbReference type="NCBI Taxonomy" id="428564"/>
    <lineage>
        <taxon>Eukaryota</taxon>
        <taxon>Metazoa</taxon>
        <taxon>Ecdysozoa</taxon>
        <taxon>Arthropoda</taxon>
        <taxon>Hexapoda</taxon>
        <taxon>Insecta</taxon>
        <taxon>Pterygota</taxon>
        <taxon>Neoptera</taxon>
        <taxon>Paraneoptera</taxon>
        <taxon>Hemiptera</taxon>
        <taxon>Sternorrhyncha</taxon>
        <taxon>Psylloidea</taxon>
        <taxon>Psyllidae</taxon>
        <taxon>Psyllinae</taxon>
        <taxon>Cacopsylla</taxon>
    </lineage>
</organism>
<name>A0A8D9BHS7_9HEMI</name>
<dbReference type="EMBL" id="HBUF01630645">
    <property type="protein sequence ID" value="CAG6783130.1"/>
    <property type="molecule type" value="Transcribed_RNA"/>
</dbReference>
<protein>
    <submittedName>
        <fullName evidence="1">Zinc finger BED domain-containing protein 5</fullName>
    </submittedName>
</protein>
<accession>A0A8D9BHS7</accession>
<dbReference type="AlphaFoldDB" id="A0A8D9BHS7"/>
<dbReference type="PANTHER" id="PTHR45913">
    <property type="entry name" value="EPM2A-INTERACTING PROTEIN 1"/>
    <property type="match status" value="1"/>
</dbReference>
<proteinExistence type="predicted"/>